<evidence type="ECO:0000313" key="2">
    <source>
        <dbReference type="Proteomes" id="UP001346149"/>
    </source>
</evidence>
<proteinExistence type="predicted"/>
<gene>
    <name evidence="1" type="ORF">SAY86_020287</name>
</gene>
<reference evidence="1 2" key="1">
    <citation type="journal article" date="2023" name="Hortic Res">
        <title>Pangenome of water caltrop reveals structural variations and asymmetric subgenome divergence after allopolyploidization.</title>
        <authorList>
            <person name="Zhang X."/>
            <person name="Chen Y."/>
            <person name="Wang L."/>
            <person name="Yuan Y."/>
            <person name="Fang M."/>
            <person name="Shi L."/>
            <person name="Lu R."/>
            <person name="Comes H.P."/>
            <person name="Ma Y."/>
            <person name="Chen Y."/>
            <person name="Huang G."/>
            <person name="Zhou Y."/>
            <person name="Zheng Z."/>
            <person name="Qiu Y."/>
        </authorList>
    </citation>
    <scope>NUCLEOTIDE SEQUENCE [LARGE SCALE GENOMIC DNA]</scope>
    <source>
        <strain evidence="1">F231</strain>
    </source>
</reference>
<keyword evidence="2" id="KW-1185">Reference proteome</keyword>
<organism evidence="1 2">
    <name type="scientific">Trapa natans</name>
    <name type="common">Water chestnut</name>
    <dbReference type="NCBI Taxonomy" id="22666"/>
    <lineage>
        <taxon>Eukaryota</taxon>
        <taxon>Viridiplantae</taxon>
        <taxon>Streptophyta</taxon>
        <taxon>Embryophyta</taxon>
        <taxon>Tracheophyta</taxon>
        <taxon>Spermatophyta</taxon>
        <taxon>Magnoliopsida</taxon>
        <taxon>eudicotyledons</taxon>
        <taxon>Gunneridae</taxon>
        <taxon>Pentapetalae</taxon>
        <taxon>rosids</taxon>
        <taxon>malvids</taxon>
        <taxon>Myrtales</taxon>
        <taxon>Lythraceae</taxon>
        <taxon>Trapa</taxon>
    </lineage>
</organism>
<dbReference type="AlphaFoldDB" id="A0AAN7LIT1"/>
<dbReference type="Proteomes" id="UP001346149">
    <property type="component" value="Unassembled WGS sequence"/>
</dbReference>
<accession>A0AAN7LIT1</accession>
<comment type="caution">
    <text evidence="1">The sequence shown here is derived from an EMBL/GenBank/DDBJ whole genome shotgun (WGS) entry which is preliminary data.</text>
</comment>
<name>A0AAN7LIT1_TRANT</name>
<evidence type="ECO:0000313" key="1">
    <source>
        <dbReference type="EMBL" id="KAK4788968.1"/>
    </source>
</evidence>
<dbReference type="EMBL" id="JAXQNO010000011">
    <property type="protein sequence ID" value="KAK4788968.1"/>
    <property type="molecule type" value="Genomic_DNA"/>
</dbReference>
<sequence>MKMGARAGMWGLVKRMHADLQAYRDLHQGHMYSPSTYSLLARITTKFELQPDMKTAHLHEETSSLTEGDACSCRCYAEGENYMAIKEAWGVSLGPKEGPTRP</sequence>
<protein>
    <submittedName>
        <fullName evidence="1">Uncharacterized protein</fullName>
    </submittedName>
</protein>